<dbReference type="Proteomes" id="UP000053647">
    <property type="component" value="Unassembled WGS sequence"/>
</dbReference>
<dbReference type="AlphaFoldDB" id="A0A0C9STN0"/>
<dbReference type="HOGENOM" id="CLU_120589_0_0_1"/>
<reference evidence="1 2" key="1">
    <citation type="submission" date="2014-06" db="EMBL/GenBank/DDBJ databases">
        <authorList>
            <consortium name="DOE Joint Genome Institute"/>
            <person name="Kuo A."/>
            <person name="Kohler A."/>
            <person name="Nagy L.G."/>
            <person name="Floudas D."/>
            <person name="Copeland A."/>
            <person name="Barry K.W."/>
            <person name="Cichocki N."/>
            <person name="Veneault-Fourrey C."/>
            <person name="LaButti K."/>
            <person name="Lindquist E.A."/>
            <person name="Lipzen A."/>
            <person name="Lundell T."/>
            <person name="Morin E."/>
            <person name="Murat C."/>
            <person name="Sun H."/>
            <person name="Tunlid A."/>
            <person name="Henrissat B."/>
            <person name="Grigoriev I.V."/>
            <person name="Hibbett D.S."/>
            <person name="Martin F."/>
            <person name="Nordberg H.P."/>
            <person name="Cantor M.N."/>
            <person name="Hua S.X."/>
        </authorList>
    </citation>
    <scope>NUCLEOTIDE SEQUENCE [LARGE SCALE GENOMIC DNA]</scope>
    <source>
        <strain evidence="1 2">ATCC 200175</strain>
    </source>
</reference>
<gene>
    <name evidence="1" type="ORF">PAXINDRAFT_14947</name>
</gene>
<dbReference type="EMBL" id="KN819367">
    <property type="protein sequence ID" value="KIJ12174.1"/>
    <property type="molecule type" value="Genomic_DNA"/>
</dbReference>
<accession>A0A0C9STN0</accession>
<evidence type="ECO:0000313" key="2">
    <source>
        <dbReference type="Proteomes" id="UP000053647"/>
    </source>
</evidence>
<protein>
    <submittedName>
        <fullName evidence="1">Uncharacterized protein</fullName>
    </submittedName>
</protein>
<organism evidence="1 2">
    <name type="scientific">Paxillus involutus ATCC 200175</name>
    <dbReference type="NCBI Taxonomy" id="664439"/>
    <lineage>
        <taxon>Eukaryota</taxon>
        <taxon>Fungi</taxon>
        <taxon>Dikarya</taxon>
        <taxon>Basidiomycota</taxon>
        <taxon>Agaricomycotina</taxon>
        <taxon>Agaricomycetes</taxon>
        <taxon>Agaricomycetidae</taxon>
        <taxon>Boletales</taxon>
        <taxon>Paxilineae</taxon>
        <taxon>Paxillaceae</taxon>
        <taxon>Paxillus</taxon>
    </lineage>
</organism>
<name>A0A0C9STN0_PAXIN</name>
<keyword evidence="2" id="KW-1185">Reference proteome</keyword>
<evidence type="ECO:0000313" key="1">
    <source>
        <dbReference type="EMBL" id="KIJ12174.1"/>
    </source>
</evidence>
<reference evidence="2" key="2">
    <citation type="submission" date="2015-01" db="EMBL/GenBank/DDBJ databases">
        <title>Evolutionary Origins and Diversification of the Mycorrhizal Mutualists.</title>
        <authorList>
            <consortium name="DOE Joint Genome Institute"/>
            <consortium name="Mycorrhizal Genomics Consortium"/>
            <person name="Kohler A."/>
            <person name="Kuo A."/>
            <person name="Nagy L.G."/>
            <person name="Floudas D."/>
            <person name="Copeland A."/>
            <person name="Barry K.W."/>
            <person name="Cichocki N."/>
            <person name="Veneault-Fourrey C."/>
            <person name="LaButti K."/>
            <person name="Lindquist E.A."/>
            <person name="Lipzen A."/>
            <person name="Lundell T."/>
            <person name="Morin E."/>
            <person name="Murat C."/>
            <person name="Riley R."/>
            <person name="Ohm R."/>
            <person name="Sun H."/>
            <person name="Tunlid A."/>
            <person name="Henrissat B."/>
            <person name="Grigoriev I.V."/>
            <person name="Hibbett D.S."/>
            <person name="Martin F."/>
        </authorList>
    </citation>
    <scope>NUCLEOTIDE SEQUENCE [LARGE SCALE GENOMIC DNA]</scope>
    <source>
        <strain evidence="2">ATCC 200175</strain>
    </source>
</reference>
<sequence>MPAGDLALPLLNQFPASIAFSSPSLIVCPAPPATLPVSCSPSVTMSVGGVANQVDSARGVEVPQVDQLPTSIAVPAVNLVPPSTNADISLVNPFGPQPDGKHDLDIPIIGIEINTPTHEAIGINTGPSLPPSPSPTTAHSAPTEHIQVLHPVPSQGDDIAVLTNPSLAQSLPTGQAAGLAALSICEDLDTMEADP</sequence>
<proteinExistence type="predicted"/>